<dbReference type="InterPro" id="IPR027417">
    <property type="entry name" value="P-loop_NTPase"/>
</dbReference>
<evidence type="ECO:0000313" key="2">
    <source>
        <dbReference type="Proteomes" id="UP000006810"/>
    </source>
</evidence>
<dbReference type="Proteomes" id="UP000006810">
    <property type="component" value="Chromosome"/>
</dbReference>
<dbReference type="HOGENOM" id="CLU_347740_0_0_14"/>
<dbReference type="KEGG" id="mfp:MBIO_0247"/>
<dbReference type="PATRIC" id="fig|496833.3.peg.671"/>
<reference evidence="1 2" key="1">
    <citation type="journal article" date="2009" name="Curr. Microbiol.">
        <title>Molecular cloning and expression of a novel cholinephosphotransferase involved in glycoglycerophospholipid biosynthesis of Mycoplasma fermentans.</title>
        <authorList>
            <person name="Ishida N."/>
            <person name="Irikura D."/>
            <person name="Matsuda K."/>
            <person name="Sato S."/>
            <person name="Asano K."/>
        </authorList>
    </citation>
    <scope>NUCLEOTIDE SEQUENCE [LARGE SCALE GENOMIC DNA]</scope>
    <source>
        <strain evidence="2">ATCC 19989 / NBRC 14854 / NCTC 10117 / PG18</strain>
    </source>
</reference>
<sequence length="830" mass="98999">MLFINMKKNKIFGIENCFKNLNFEDDYVDLQKIEIYDQLKTAILVTDKNRNLIGSNFYNTIFNNNLNILSFFSKNNKKGSGTNYWNIEFNKNNNAFSEINFFNMAEKEEQNLQYPLVYKYEELKKNYGENKERINQLNKTVNKYYYPVRHVILNILVEQANSLMAIFRDFERNFNSFLNKTTKNIAEYNFDELQTRFKEIESYQDLFFGEQITLILDLFSQVFNKFEFFYNASKSNIDYLGDEQINHLKKRLYYLTKMRKTSKKRVEDNLKIRDLKHDICALDEIAKEICHNSDQKIKYFAFRYKRSAEIDLYKSTFFAKESSQRQILNKRYFVKMFAHKLLKKYKKYFKYLKIDELDEMRRTLDTTIKLFISNSLGNLTYSNKNFSIKKIKKILKEEFYFNVESYKIKSKSNFDLIKDSKDQIQSQIMSIKNRSYGTYFNTVPERSIKVAKEILTNAQSEHNWKFNKIQSEFYNTLKSNQKLLNSYDTMTLINSKIKRKIMKLKTSLWFKRIFNRSINEKDKLNIKNFSANLKKIIEKFEMFDFVFNNVIVLKNSLVLAKKVSNKILHKLDQFDRLIEIFEKSSINTKSLIRPYENISKINKLKMNFISSIIKKPKLIIIADDPDIKDTKLKFEFLRAAFELCEQSKINIIFVTQDKELVEDNEFDYIYLIANNKEVEFGDLKEVLNNTINPEIKSKINDQAISQEIIRSQKEFVFSDIYDVDEEHYIITPSKYFKLWMQGHKNENNSLLVTDELSQEKTIETQINDLENPLLEKTIMIAAFQPNKIKNNKNLDKTFTQELEAIQKVNNSNQKVETDLTMTQVLSDDIY</sequence>
<protein>
    <submittedName>
        <fullName evidence="1">Uncharacterized protein</fullName>
    </submittedName>
</protein>
<dbReference type="NCBIfam" id="NF045976">
    <property type="entry name" value="MAG1360_fam"/>
    <property type="match status" value="1"/>
</dbReference>
<dbReference type="EMBL" id="AP009608">
    <property type="protein sequence ID" value="BAH69512.1"/>
    <property type="molecule type" value="Genomic_DNA"/>
</dbReference>
<dbReference type="eggNOG" id="COG4608">
    <property type="taxonomic scope" value="Bacteria"/>
</dbReference>
<dbReference type="SUPFAM" id="SSF52540">
    <property type="entry name" value="P-loop containing nucleoside triphosphate hydrolases"/>
    <property type="match status" value="1"/>
</dbReference>
<dbReference type="AlphaFoldDB" id="C4XEE0"/>
<name>C4XEE0_MYCFP</name>
<proteinExistence type="predicted"/>
<evidence type="ECO:0000313" key="1">
    <source>
        <dbReference type="EMBL" id="BAH69512.1"/>
    </source>
</evidence>
<organism evidence="1 2">
    <name type="scientific">Mycoplasmopsis fermentans (strain ATCC 19989 / NBRC 14854 / NCTC 10117 / PG18)</name>
    <name type="common">Mycoplasma fermentans</name>
    <dbReference type="NCBI Taxonomy" id="496833"/>
    <lineage>
        <taxon>Bacteria</taxon>
        <taxon>Bacillati</taxon>
        <taxon>Mycoplasmatota</taxon>
        <taxon>Mycoplasmoidales</taxon>
        <taxon>Metamycoplasmataceae</taxon>
        <taxon>Mycoplasmopsis</taxon>
    </lineage>
</organism>
<keyword evidence="2" id="KW-1185">Reference proteome</keyword>
<dbReference type="Gene3D" id="3.40.50.300">
    <property type="entry name" value="P-loop containing nucleotide triphosphate hydrolases"/>
    <property type="match status" value="1"/>
</dbReference>
<gene>
    <name evidence="1" type="ordered locus">MBIO_0247</name>
</gene>
<accession>C4XEE0</accession>